<reference evidence="7" key="1">
    <citation type="journal article" date="2023" name="Mol. Phylogenet. Evol.">
        <title>Genome-scale phylogeny and comparative genomics of the fungal order Sordariales.</title>
        <authorList>
            <person name="Hensen N."/>
            <person name="Bonometti L."/>
            <person name="Westerberg I."/>
            <person name="Brannstrom I.O."/>
            <person name="Guillou S."/>
            <person name="Cros-Aarteil S."/>
            <person name="Calhoun S."/>
            <person name="Haridas S."/>
            <person name="Kuo A."/>
            <person name="Mondo S."/>
            <person name="Pangilinan J."/>
            <person name="Riley R."/>
            <person name="LaButti K."/>
            <person name="Andreopoulos B."/>
            <person name="Lipzen A."/>
            <person name="Chen C."/>
            <person name="Yan M."/>
            <person name="Daum C."/>
            <person name="Ng V."/>
            <person name="Clum A."/>
            <person name="Steindorff A."/>
            <person name="Ohm R.A."/>
            <person name="Martin F."/>
            <person name="Silar P."/>
            <person name="Natvig D.O."/>
            <person name="Lalanne C."/>
            <person name="Gautier V."/>
            <person name="Ament-Velasquez S.L."/>
            <person name="Kruys A."/>
            <person name="Hutchinson M.I."/>
            <person name="Powell A.J."/>
            <person name="Barry K."/>
            <person name="Miller A.N."/>
            <person name="Grigoriev I.V."/>
            <person name="Debuchy R."/>
            <person name="Gladieux P."/>
            <person name="Hiltunen Thoren M."/>
            <person name="Johannesson H."/>
        </authorList>
    </citation>
    <scope>NUCLEOTIDE SEQUENCE</scope>
    <source>
        <strain evidence="7">FGSC 1904</strain>
    </source>
</reference>
<reference evidence="7" key="2">
    <citation type="submission" date="2023-07" db="EMBL/GenBank/DDBJ databases">
        <authorList>
            <consortium name="Lawrence Berkeley National Laboratory"/>
            <person name="Haridas S."/>
            <person name="Hensen N."/>
            <person name="Bonometti L."/>
            <person name="Westerberg I."/>
            <person name="Brannstrom I.O."/>
            <person name="Guillou S."/>
            <person name="Cros-Aarteil S."/>
            <person name="Calhoun S."/>
            <person name="Kuo A."/>
            <person name="Mondo S."/>
            <person name="Pangilinan J."/>
            <person name="Riley R."/>
            <person name="LaButti K."/>
            <person name="Andreopoulos B."/>
            <person name="Lipzen A."/>
            <person name="Chen C."/>
            <person name="Yanf M."/>
            <person name="Daum C."/>
            <person name="Ng V."/>
            <person name="Clum A."/>
            <person name="Steindorff A."/>
            <person name="Ohm R."/>
            <person name="Martin F."/>
            <person name="Silar P."/>
            <person name="Natvig D."/>
            <person name="Lalanne C."/>
            <person name="Gautier V."/>
            <person name="Ament-velasquez S.L."/>
            <person name="Kruys A."/>
            <person name="Hutchinson M.I."/>
            <person name="Powell A.J."/>
            <person name="Barry K."/>
            <person name="Miller A.N."/>
            <person name="Grigoriev I.V."/>
            <person name="Debuchy R."/>
            <person name="Gladieux P."/>
            <person name="Thoren M.H."/>
            <person name="Johannesson H."/>
        </authorList>
    </citation>
    <scope>NUCLEOTIDE SEQUENCE</scope>
    <source>
        <strain evidence="7">FGSC 1904</strain>
    </source>
</reference>
<dbReference type="InterPro" id="IPR011057">
    <property type="entry name" value="Mss4-like_sf"/>
</dbReference>
<name>A0AAE0UDM9_SORBR</name>
<dbReference type="InterPro" id="IPR006913">
    <property type="entry name" value="CENP-V/GFA"/>
</dbReference>
<evidence type="ECO:0000259" key="6">
    <source>
        <dbReference type="PROSITE" id="PS51891"/>
    </source>
</evidence>
<dbReference type="GO" id="GO:0046872">
    <property type="term" value="F:metal ion binding"/>
    <property type="evidence" value="ECO:0007669"/>
    <property type="project" value="UniProtKB-KW"/>
</dbReference>
<dbReference type="AlphaFoldDB" id="A0AAE0UDM9"/>
<sequence length="173" mass="19081">MADTDTDKGLPVSCECGYIKFRTPSSKPLGMACCHCTTCRKQSASFFGTSVYFPASDMFPLPADLESKLSVFTHPADSGNTMHCYFCPKCGVRILHAAVPPDGSMRPAISIKGGAIDSGIDWKETKPRHIYTRSAVMELPEQWECYETMAPAQYGPPPGDDEDDKKKKEEEEQ</sequence>
<keyword evidence="2" id="KW-0479">Metal-binding</keyword>
<protein>
    <submittedName>
        <fullName evidence="7">Mss4-like protein</fullName>
    </submittedName>
</protein>
<evidence type="ECO:0000256" key="5">
    <source>
        <dbReference type="SAM" id="MobiDB-lite"/>
    </source>
</evidence>
<organism evidence="7 8">
    <name type="scientific">Sordaria brevicollis</name>
    <dbReference type="NCBI Taxonomy" id="83679"/>
    <lineage>
        <taxon>Eukaryota</taxon>
        <taxon>Fungi</taxon>
        <taxon>Dikarya</taxon>
        <taxon>Ascomycota</taxon>
        <taxon>Pezizomycotina</taxon>
        <taxon>Sordariomycetes</taxon>
        <taxon>Sordariomycetidae</taxon>
        <taxon>Sordariales</taxon>
        <taxon>Sordariaceae</taxon>
        <taxon>Sordaria</taxon>
    </lineage>
</organism>
<feature type="region of interest" description="Disordered" evidence="5">
    <location>
        <begin position="147"/>
        <end position="173"/>
    </location>
</feature>
<comment type="caution">
    <text evidence="7">The sequence shown here is derived from an EMBL/GenBank/DDBJ whole genome shotgun (WGS) entry which is preliminary data.</text>
</comment>
<keyword evidence="4" id="KW-0456">Lyase</keyword>
<evidence type="ECO:0000313" key="7">
    <source>
        <dbReference type="EMBL" id="KAK3400341.1"/>
    </source>
</evidence>
<proteinExistence type="inferred from homology"/>
<dbReference type="EMBL" id="JAUTDP010000004">
    <property type="protein sequence ID" value="KAK3400341.1"/>
    <property type="molecule type" value="Genomic_DNA"/>
</dbReference>
<dbReference type="PANTHER" id="PTHR33337">
    <property type="entry name" value="GFA DOMAIN-CONTAINING PROTEIN"/>
    <property type="match status" value="1"/>
</dbReference>
<evidence type="ECO:0000256" key="4">
    <source>
        <dbReference type="ARBA" id="ARBA00023239"/>
    </source>
</evidence>
<dbReference type="Pfam" id="PF04828">
    <property type="entry name" value="GFA"/>
    <property type="match status" value="1"/>
</dbReference>
<dbReference type="Gene3D" id="3.90.1590.10">
    <property type="entry name" value="glutathione-dependent formaldehyde- activating enzyme (gfa)"/>
    <property type="match status" value="1"/>
</dbReference>
<evidence type="ECO:0000256" key="3">
    <source>
        <dbReference type="ARBA" id="ARBA00022833"/>
    </source>
</evidence>
<accession>A0AAE0UDM9</accession>
<dbReference type="PANTHER" id="PTHR33337:SF3">
    <property type="entry name" value="CENP-V_GFA DOMAIN-CONTAINING PROTEIN"/>
    <property type="match status" value="1"/>
</dbReference>
<feature type="compositionally biased region" description="Basic and acidic residues" evidence="5">
    <location>
        <begin position="164"/>
        <end position="173"/>
    </location>
</feature>
<evidence type="ECO:0000256" key="1">
    <source>
        <dbReference type="ARBA" id="ARBA00005495"/>
    </source>
</evidence>
<keyword evidence="8" id="KW-1185">Reference proteome</keyword>
<feature type="domain" description="CENP-V/GFA" evidence="6">
    <location>
        <begin position="7"/>
        <end position="123"/>
    </location>
</feature>
<evidence type="ECO:0000256" key="2">
    <source>
        <dbReference type="ARBA" id="ARBA00022723"/>
    </source>
</evidence>
<dbReference type="PROSITE" id="PS51891">
    <property type="entry name" value="CENP_V_GFA"/>
    <property type="match status" value="1"/>
</dbReference>
<keyword evidence="3" id="KW-0862">Zinc</keyword>
<gene>
    <name evidence="7" type="ORF">B0T20DRAFT_182444</name>
</gene>
<dbReference type="GO" id="GO:0016846">
    <property type="term" value="F:carbon-sulfur lyase activity"/>
    <property type="evidence" value="ECO:0007669"/>
    <property type="project" value="InterPro"/>
</dbReference>
<dbReference type="Proteomes" id="UP001281003">
    <property type="component" value="Unassembled WGS sequence"/>
</dbReference>
<dbReference type="SUPFAM" id="SSF51316">
    <property type="entry name" value="Mss4-like"/>
    <property type="match status" value="1"/>
</dbReference>
<evidence type="ECO:0000313" key="8">
    <source>
        <dbReference type="Proteomes" id="UP001281003"/>
    </source>
</evidence>
<comment type="similarity">
    <text evidence="1">Belongs to the Gfa family.</text>
</comment>